<evidence type="ECO:0000313" key="2">
    <source>
        <dbReference type="Proteomes" id="UP000235653"/>
    </source>
</evidence>
<sequence>MEANLTQIKRRKLVVKLFCLGMTILLVCVGCAVPEAKQTIPDECPDLGLLVTKAVVTDTLDPYGRPITSDNEFSVSGRAIYLVFSLSDDMCCRTLNVRWFSEGKPDPIQIDDNIHSQFPVTLSLKANGNGYVPGVYTVKIYIDFWEKISIPFSVHI</sequence>
<dbReference type="EMBL" id="JQAN02000001">
    <property type="protein sequence ID" value="PPD59143.1"/>
    <property type="molecule type" value="Genomic_DNA"/>
</dbReference>
<proteinExistence type="predicted"/>
<name>A0A2P5PA10_9CHLR</name>
<accession>A0A2P5PA10</accession>
<gene>
    <name evidence="1" type="ORF">JP09_000235</name>
</gene>
<reference evidence="1 2" key="1">
    <citation type="journal article" date="2017" name="ISME J.">
        <title>Grape pomace compost harbors organohalide-respiring Dehalogenimonas species with novel reductive dehalogenase genes.</title>
        <authorList>
            <person name="Yang Y."/>
            <person name="Higgins S.A."/>
            <person name="Yan J."/>
            <person name="Simsir B."/>
            <person name="Chourey K."/>
            <person name="Iyer R."/>
            <person name="Hettich R.L."/>
            <person name="Baldwin B."/>
            <person name="Ogles D.M."/>
            <person name="Loffler F.E."/>
        </authorList>
    </citation>
    <scope>NUCLEOTIDE SEQUENCE [LARGE SCALE GENOMIC DNA]</scope>
    <source>
        <strain evidence="1 2">GP</strain>
    </source>
</reference>
<keyword evidence="2" id="KW-1185">Reference proteome</keyword>
<protein>
    <submittedName>
        <fullName evidence="1">Uncharacterized protein</fullName>
    </submittedName>
</protein>
<evidence type="ECO:0000313" key="1">
    <source>
        <dbReference type="EMBL" id="PPD59143.1"/>
    </source>
</evidence>
<dbReference type="Proteomes" id="UP000235653">
    <property type="component" value="Unassembled WGS sequence"/>
</dbReference>
<organism evidence="1 2">
    <name type="scientific">Dehalogenimonas etheniformans</name>
    <dbReference type="NCBI Taxonomy" id="1536648"/>
    <lineage>
        <taxon>Bacteria</taxon>
        <taxon>Bacillati</taxon>
        <taxon>Chloroflexota</taxon>
        <taxon>Dehalococcoidia</taxon>
        <taxon>Dehalococcoidales</taxon>
        <taxon>Dehalococcoidaceae</taxon>
        <taxon>Dehalogenimonas</taxon>
    </lineage>
</organism>
<dbReference type="AlphaFoldDB" id="A0A2P5PA10"/>
<comment type="caution">
    <text evidence="1">The sequence shown here is derived from an EMBL/GenBank/DDBJ whole genome shotgun (WGS) entry which is preliminary data.</text>
</comment>
<dbReference type="OrthoDB" id="166695at2"/>